<organism evidence="3 4">
    <name type="scientific">Aetokthonos hydrillicola Thurmond2011</name>
    <dbReference type="NCBI Taxonomy" id="2712845"/>
    <lineage>
        <taxon>Bacteria</taxon>
        <taxon>Bacillati</taxon>
        <taxon>Cyanobacteriota</taxon>
        <taxon>Cyanophyceae</taxon>
        <taxon>Nostocales</taxon>
        <taxon>Hapalosiphonaceae</taxon>
        <taxon>Aetokthonos</taxon>
    </lineage>
</organism>
<sequence>MGTKLKAVVGHSNDPDTKVAIAEVIEQCLTALDNTIPQAGILLAALDFDHAEILRCIHQTFPNLQLIGGTTSGEMSSVLEFEQDSVVLLLLCSDEIEFYTAVGYHVSSDPVAIAHETVQAIQAQTHQPVALCITTPESLTTSGVLILQGLQQALGTQVPIIGGTTCDQWQFKQTYQFFGQEVLSDALPILLISGPILLGHGLSTGWTPIGKKGIATKVLGNVLYEVDGQPALEFYRDYLGDIPPTPAYRLAVFEPNRDSWYMRTSNGAYNEAFGSISFFGDIPPLSEIQVVGADRDRIVDSARLSMRQALEHYPGTQPTVALLLSCTGRIHVLGTRTKQEYQVLQAEMPAGVTCAGFYTYGEIAPLQPNGEAQFHNETFVTLLLGVE</sequence>
<protein>
    <submittedName>
        <fullName evidence="3">FIST C-terminal domain-containing protein</fullName>
    </submittedName>
</protein>
<dbReference type="RefSeq" id="WP_208343747.1">
    <property type="nucleotide sequence ID" value="NZ_CAWQFN010000370.1"/>
</dbReference>
<dbReference type="InterPro" id="IPR013702">
    <property type="entry name" value="FIST_domain_N"/>
</dbReference>
<dbReference type="SMART" id="SM00897">
    <property type="entry name" value="FIST"/>
    <property type="match status" value="1"/>
</dbReference>
<accession>A0AAP5M507</accession>
<dbReference type="InterPro" id="IPR019494">
    <property type="entry name" value="FIST_C"/>
</dbReference>
<name>A0AAP5M507_9CYAN</name>
<feature type="domain" description="FIST C-domain" evidence="2">
    <location>
        <begin position="231"/>
        <end position="366"/>
    </location>
</feature>
<evidence type="ECO:0000313" key="4">
    <source>
        <dbReference type="Proteomes" id="UP000667802"/>
    </source>
</evidence>
<dbReference type="Pfam" id="PF08495">
    <property type="entry name" value="FIST"/>
    <property type="match status" value="1"/>
</dbReference>
<feature type="domain" description="FIST" evidence="1">
    <location>
        <begin position="36"/>
        <end position="230"/>
    </location>
</feature>
<comment type="caution">
    <text evidence="3">The sequence shown here is derived from an EMBL/GenBank/DDBJ whole genome shotgun (WGS) entry which is preliminary data.</text>
</comment>
<dbReference type="Proteomes" id="UP000667802">
    <property type="component" value="Unassembled WGS sequence"/>
</dbReference>
<dbReference type="Pfam" id="PF10442">
    <property type="entry name" value="FIST_C"/>
    <property type="match status" value="1"/>
</dbReference>
<gene>
    <name evidence="3" type="ORF">G7B40_012445</name>
</gene>
<dbReference type="AlphaFoldDB" id="A0AAP5M507"/>
<keyword evidence="4" id="KW-1185">Reference proteome</keyword>
<dbReference type="SMART" id="SM01204">
    <property type="entry name" value="FIST_C"/>
    <property type="match status" value="1"/>
</dbReference>
<proteinExistence type="predicted"/>
<evidence type="ECO:0000313" key="3">
    <source>
        <dbReference type="EMBL" id="MDR9895371.1"/>
    </source>
</evidence>
<evidence type="ECO:0000259" key="1">
    <source>
        <dbReference type="SMART" id="SM00897"/>
    </source>
</evidence>
<dbReference type="PANTHER" id="PTHR40252">
    <property type="entry name" value="BLR0328 PROTEIN"/>
    <property type="match status" value="1"/>
</dbReference>
<reference evidence="4" key="1">
    <citation type="journal article" date="2021" name="Science">
        <title>Hunting the eagle killer: A cyanobacterial neurotoxin causes vacuolar myelinopathy.</title>
        <authorList>
            <person name="Breinlinger S."/>
            <person name="Phillips T.J."/>
            <person name="Haram B.N."/>
            <person name="Mares J."/>
            <person name="Martinez Yerena J.A."/>
            <person name="Hrouzek P."/>
            <person name="Sobotka R."/>
            <person name="Henderson W.M."/>
            <person name="Schmieder P."/>
            <person name="Williams S.M."/>
            <person name="Lauderdale J.D."/>
            <person name="Wilde H.D."/>
            <person name="Gerrin W."/>
            <person name="Kust A."/>
            <person name="Washington J.W."/>
            <person name="Wagner C."/>
            <person name="Geier B."/>
            <person name="Liebeke M."/>
            <person name="Enke H."/>
            <person name="Niedermeyer T.H.J."/>
            <person name="Wilde S.B."/>
        </authorList>
    </citation>
    <scope>NUCLEOTIDE SEQUENCE [LARGE SCALE GENOMIC DNA]</scope>
    <source>
        <strain evidence="4">Thurmond2011</strain>
    </source>
</reference>
<dbReference type="PANTHER" id="PTHR40252:SF2">
    <property type="entry name" value="BLR0328 PROTEIN"/>
    <property type="match status" value="1"/>
</dbReference>
<evidence type="ECO:0000259" key="2">
    <source>
        <dbReference type="SMART" id="SM01204"/>
    </source>
</evidence>
<dbReference type="EMBL" id="JAALHA020000004">
    <property type="protein sequence ID" value="MDR9895371.1"/>
    <property type="molecule type" value="Genomic_DNA"/>
</dbReference>